<evidence type="ECO:0000313" key="3">
    <source>
        <dbReference type="Proteomes" id="UP000729733"/>
    </source>
</evidence>
<evidence type="ECO:0000313" key="2">
    <source>
        <dbReference type="EMBL" id="MCC0176135.1"/>
    </source>
</evidence>
<reference evidence="2" key="1">
    <citation type="journal article" date="2021" name="Antonie Van Leeuwenhoek">
        <title>Draft genome and description of Waterburya agarophytonicola gen. nov. sp. nov. (Pleurocapsales, Cyanobacteria): a seaweed symbiont.</title>
        <authorList>
            <person name="Bonthond G."/>
            <person name="Shalygin S."/>
            <person name="Bayer T."/>
            <person name="Weinberger F."/>
        </authorList>
    </citation>
    <scope>NUCLEOTIDE SEQUENCE</scope>
    <source>
        <strain evidence="2">KI4</strain>
    </source>
</reference>
<keyword evidence="3" id="KW-1185">Reference proteome</keyword>
<keyword evidence="1" id="KW-0812">Transmembrane</keyword>
<protein>
    <submittedName>
        <fullName evidence="2">Uncharacterized protein</fullName>
    </submittedName>
</protein>
<accession>A0A964BQU9</accession>
<feature type="transmembrane region" description="Helical" evidence="1">
    <location>
        <begin position="163"/>
        <end position="189"/>
    </location>
</feature>
<feature type="transmembrane region" description="Helical" evidence="1">
    <location>
        <begin position="250"/>
        <end position="267"/>
    </location>
</feature>
<feature type="transmembrane region" description="Helical" evidence="1">
    <location>
        <begin position="131"/>
        <end position="151"/>
    </location>
</feature>
<feature type="transmembrane region" description="Helical" evidence="1">
    <location>
        <begin position="274"/>
        <end position="295"/>
    </location>
</feature>
<dbReference type="EMBL" id="JADWDC010000006">
    <property type="protein sequence ID" value="MCC0176135.1"/>
    <property type="molecule type" value="Genomic_DNA"/>
</dbReference>
<feature type="transmembrane region" description="Helical" evidence="1">
    <location>
        <begin position="83"/>
        <end position="102"/>
    </location>
</feature>
<keyword evidence="1" id="KW-1133">Transmembrane helix</keyword>
<comment type="caution">
    <text evidence="2">The sequence shown here is derived from an EMBL/GenBank/DDBJ whole genome shotgun (WGS) entry which is preliminary data.</text>
</comment>
<keyword evidence="1" id="KW-0472">Membrane</keyword>
<evidence type="ECO:0000256" key="1">
    <source>
        <dbReference type="SAM" id="Phobius"/>
    </source>
</evidence>
<feature type="transmembrane region" description="Helical" evidence="1">
    <location>
        <begin position="301"/>
        <end position="319"/>
    </location>
</feature>
<dbReference type="RefSeq" id="WP_229639168.1">
    <property type="nucleotide sequence ID" value="NZ_JADWDC010000006.1"/>
</dbReference>
<organism evidence="2 3">
    <name type="scientific">Waterburya agarophytonicola KI4</name>
    <dbReference type="NCBI Taxonomy" id="2874699"/>
    <lineage>
        <taxon>Bacteria</taxon>
        <taxon>Bacillati</taxon>
        <taxon>Cyanobacteriota</taxon>
        <taxon>Cyanophyceae</taxon>
        <taxon>Pleurocapsales</taxon>
        <taxon>Hyellaceae</taxon>
        <taxon>Waterburya</taxon>
        <taxon>Waterburya agarophytonicola</taxon>
    </lineage>
</organism>
<sequence>MLKNNRYATNRVIILLVGLLFLGYCLLTVLPWNPTGYKFDLDSSWATALHVAFANRIQFGRDFVYTYGPYGFLQVDLFFKETYGFTFSFRCLIAIAVWAGLFRIGRHCASRRDGSIFFLIPVLFFFPNDPIWMDFFQFTVITLPLVLYFYLGKGMTPSLVLTIMTVALASLVKSTYLVICIFFIGAIAIDEIGRLKRIPQVASVYLAFMWVFWGIAAQDFANIPKYVVNSLEIISGFSSTMGLGGSNSEIFLYALSTGIFFVLVAFLRWKKDRWWGILPSLSLAVLFFVTFKGAFTRHDAHALQAFFDIIPVVSIFTALEWSSISKTGWSIGKKLKFPAMLAWGMSLLLLSMMGATVLNRYLNYSYKDFGVKIVQEISRKIPQAAKVISGTANLAAISEQNKDYVRGENPLPAIAGSVDLYPNEIGSIFAYDFDYKPRPVFQSFSAYTSKLARLNVEHLRQADAAKNIFFDIRPIDQRLGSFEDGLSWPEMLTLYDITQTEGRYLLLQRSDRPRQYELETIGEKLATLGEWINLDDANSVWGEVKLKPNFWGKLAKTALRLPHLYLEVETANGNRTQYTMLTDVMSEGFLLSPILSNRWDFLEFAIPNWQQTLARKKVKKFRIIAPGNNSWFYPSTYQLQLSQLQFPRQDRSRITGWQEASNRIIPEALNGVIIRTAIDGENTAGWMAHAPNKLTIEVGKKQQNLSFSFGILPKGVDQSLQENAGDGVEFRIITLESKNRQKILFSRQLQPRTNPEDRGIHRATIDLSQIDTQKLILETISGKNSRWDWSYWSNITAGRW</sequence>
<name>A0A964BQU9_9CYAN</name>
<gene>
    <name evidence="2" type="ORF">I4641_03960</name>
</gene>
<feature type="transmembrane region" description="Helical" evidence="1">
    <location>
        <begin position="340"/>
        <end position="362"/>
    </location>
</feature>
<dbReference type="Proteomes" id="UP000729733">
    <property type="component" value="Unassembled WGS sequence"/>
</dbReference>
<feature type="transmembrane region" description="Helical" evidence="1">
    <location>
        <begin position="12"/>
        <end position="32"/>
    </location>
</feature>
<dbReference type="AlphaFoldDB" id="A0A964BQU9"/>
<feature type="transmembrane region" description="Helical" evidence="1">
    <location>
        <begin position="201"/>
        <end position="221"/>
    </location>
</feature>
<proteinExistence type="predicted"/>